<evidence type="ECO:0000256" key="1">
    <source>
        <dbReference type="ARBA" id="ARBA00037999"/>
    </source>
</evidence>
<dbReference type="InterPro" id="IPR000653">
    <property type="entry name" value="DegT/StrS_aminotransferase"/>
</dbReference>
<dbReference type="GO" id="GO:0030170">
    <property type="term" value="F:pyridoxal phosphate binding"/>
    <property type="evidence" value="ECO:0007669"/>
    <property type="project" value="TreeGrafter"/>
</dbReference>
<dbReference type="InterPro" id="IPR015421">
    <property type="entry name" value="PyrdxlP-dep_Trfase_major"/>
</dbReference>
<dbReference type="GO" id="GO:0000271">
    <property type="term" value="P:polysaccharide biosynthetic process"/>
    <property type="evidence" value="ECO:0007669"/>
    <property type="project" value="TreeGrafter"/>
</dbReference>
<reference evidence="5" key="2">
    <citation type="submission" date="2020-09" db="EMBL/GenBank/DDBJ databases">
        <authorList>
            <person name="Sun Q."/>
            <person name="Kim S."/>
        </authorList>
    </citation>
    <scope>NUCLEOTIDE SEQUENCE</scope>
    <source>
        <strain evidence="5">KCTC 12719</strain>
    </source>
</reference>
<keyword evidence="6" id="KW-1185">Reference proteome</keyword>
<name>A0A918SK37_9FLAO</name>
<evidence type="ECO:0000313" key="5">
    <source>
        <dbReference type="EMBL" id="GHA48908.1"/>
    </source>
</evidence>
<keyword evidence="5" id="KW-0808">Transferase</keyword>
<dbReference type="Pfam" id="PF01041">
    <property type="entry name" value="DegT_DnrJ_EryC1"/>
    <property type="match status" value="1"/>
</dbReference>
<accession>A0A918SK37</accession>
<keyword evidence="3 4" id="KW-0663">Pyridoxal phosphate</keyword>
<dbReference type="EMBL" id="BMXB01000020">
    <property type="protein sequence ID" value="GHA48908.1"/>
    <property type="molecule type" value="Genomic_DNA"/>
</dbReference>
<comment type="caution">
    <text evidence="5">The sequence shown here is derived from an EMBL/GenBank/DDBJ whole genome shotgun (WGS) entry which is preliminary data.</text>
</comment>
<evidence type="ECO:0000256" key="2">
    <source>
        <dbReference type="PIRSR" id="PIRSR000390-1"/>
    </source>
</evidence>
<proteinExistence type="inferred from homology"/>
<dbReference type="PANTHER" id="PTHR30244">
    <property type="entry name" value="TRANSAMINASE"/>
    <property type="match status" value="1"/>
</dbReference>
<dbReference type="PIRSF" id="PIRSF000390">
    <property type="entry name" value="PLP_StrS"/>
    <property type="match status" value="1"/>
</dbReference>
<dbReference type="InterPro" id="IPR015422">
    <property type="entry name" value="PyrdxlP-dep_Trfase_small"/>
</dbReference>
<feature type="active site" description="Proton acceptor" evidence="2">
    <location>
        <position position="180"/>
    </location>
</feature>
<dbReference type="CDD" id="cd00616">
    <property type="entry name" value="AHBA_syn"/>
    <property type="match status" value="1"/>
</dbReference>
<keyword evidence="5" id="KW-0032">Aminotransferase</keyword>
<organism evidence="5 6">
    <name type="scientific">Salinimicrobium marinum</name>
    <dbReference type="NCBI Taxonomy" id="680283"/>
    <lineage>
        <taxon>Bacteria</taxon>
        <taxon>Pseudomonadati</taxon>
        <taxon>Bacteroidota</taxon>
        <taxon>Flavobacteriia</taxon>
        <taxon>Flavobacteriales</taxon>
        <taxon>Flavobacteriaceae</taxon>
        <taxon>Salinimicrobium</taxon>
    </lineage>
</organism>
<dbReference type="Proteomes" id="UP000610456">
    <property type="component" value="Unassembled WGS sequence"/>
</dbReference>
<reference evidence="5" key="1">
    <citation type="journal article" date="2014" name="Int. J. Syst. Evol. Microbiol.">
        <title>Complete genome sequence of Corynebacterium casei LMG S-19264T (=DSM 44701T), isolated from a smear-ripened cheese.</title>
        <authorList>
            <consortium name="US DOE Joint Genome Institute (JGI-PGF)"/>
            <person name="Walter F."/>
            <person name="Albersmeier A."/>
            <person name="Kalinowski J."/>
            <person name="Ruckert C."/>
        </authorList>
    </citation>
    <scope>NUCLEOTIDE SEQUENCE</scope>
    <source>
        <strain evidence="5">KCTC 12719</strain>
    </source>
</reference>
<protein>
    <submittedName>
        <fullName evidence="5">Aminotransferase DegT</fullName>
    </submittedName>
</protein>
<evidence type="ECO:0000313" key="6">
    <source>
        <dbReference type="Proteomes" id="UP000610456"/>
    </source>
</evidence>
<gene>
    <name evidence="5" type="ORF">GCM10007103_32200</name>
</gene>
<evidence type="ECO:0000256" key="4">
    <source>
        <dbReference type="RuleBase" id="RU004508"/>
    </source>
</evidence>
<dbReference type="AlphaFoldDB" id="A0A918SK37"/>
<dbReference type="SUPFAM" id="SSF53383">
    <property type="entry name" value="PLP-dependent transferases"/>
    <property type="match status" value="1"/>
</dbReference>
<sequence>MIPLAKPYLTEEEAQAAYDTILSGWITQGPRVQEFEEKFAVYTGAPYAVAVSNCTTALHLSMIVAGVGPGDEVICPSLSYIATANAIRYVGATPVFADVLKGSSNLDPVETEKKITSKTRAILVVHQLGMPADINAFHELCGKYQLQLIEDAACAAGSQYMGNKIGFHSELVCFSFHPRKVISTGDGGMITTNRKDYYERLKLLRQHGMSVNDRVRHESDKLIFEEYLEVGYNYRMTDIQASVGIRQLEKLDWIVKERRKIAAQYNTAFNHVPGIILPQEEDGSYCNYQSYSVYLSKDCVIDRNTLMQALLDAGIASRRGVMTIHREKAYQQYNQEELPVSEDINERSIILPLFIPMAQEEVQQVVNVFLRLLFPVPVATGQ</sequence>
<dbReference type="Gene3D" id="3.40.640.10">
    <property type="entry name" value="Type I PLP-dependent aspartate aminotransferase-like (Major domain)"/>
    <property type="match status" value="1"/>
</dbReference>
<dbReference type="InterPro" id="IPR015424">
    <property type="entry name" value="PyrdxlP-dep_Trfase"/>
</dbReference>
<dbReference type="RefSeq" id="WP_189605975.1">
    <property type="nucleotide sequence ID" value="NZ_BMXB01000020.1"/>
</dbReference>
<dbReference type="Gene3D" id="3.90.1150.10">
    <property type="entry name" value="Aspartate Aminotransferase, domain 1"/>
    <property type="match status" value="1"/>
</dbReference>
<dbReference type="PANTHER" id="PTHR30244:SF34">
    <property type="entry name" value="DTDP-4-AMINO-4,6-DIDEOXYGALACTOSE TRANSAMINASE"/>
    <property type="match status" value="1"/>
</dbReference>
<comment type="similarity">
    <text evidence="1 4">Belongs to the DegT/DnrJ/EryC1 family.</text>
</comment>
<feature type="modified residue" description="N6-(pyridoxal phosphate)lysine" evidence="3">
    <location>
        <position position="180"/>
    </location>
</feature>
<evidence type="ECO:0000256" key="3">
    <source>
        <dbReference type="PIRSR" id="PIRSR000390-2"/>
    </source>
</evidence>
<dbReference type="GO" id="GO:0008483">
    <property type="term" value="F:transaminase activity"/>
    <property type="evidence" value="ECO:0007669"/>
    <property type="project" value="UniProtKB-KW"/>
</dbReference>